<evidence type="ECO:0000313" key="4">
    <source>
        <dbReference type="Proteomes" id="UP001055439"/>
    </source>
</evidence>
<dbReference type="Proteomes" id="UP001055439">
    <property type="component" value="Chromosome 6"/>
</dbReference>
<dbReference type="OrthoDB" id="680007at2759"/>
<feature type="region of interest" description="Disordered" evidence="1">
    <location>
        <begin position="219"/>
        <end position="254"/>
    </location>
</feature>
<dbReference type="Gene3D" id="3.80.10.10">
    <property type="entry name" value="Ribonuclease Inhibitor"/>
    <property type="match status" value="2"/>
</dbReference>
<dbReference type="PANTHER" id="PTHR47186">
    <property type="entry name" value="LEUCINE-RICH REPEAT-CONTAINING PROTEIN 57"/>
    <property type="match status" value="1"/>
</dbReference>
<organism evidence="3 4">
    <name type="scientific">Musa troglodytarum</name>
    <name type="common">fe'i banana</name>
    <dbReference type="NCBI Taxonomy" id="320322"/>
    <lineage>
        <taxon>Eukaryota</taxon>
        <taxon>Viridiplantae</taxon>
        <taxon>Streptophyta</taxon>
        <taxon>Embryophyta</taxon>
        <taxon>Tracheophyta</taxon>
        <taxon>Spermatophyta</taxon>
        <taxon>Magnoliopsida</taxon>
        <taxon>Liliopsida</taxon>
        <taxon>Zingiberales</taxon>
        <taxon>Musaceae</taxon>
        <taxon>Musa</taxon>
    </lineage>
</organism>
<evidence type="ECO:0000259" key="2">
    <source>
        <dbReference type="Pfam" id="PF25019"/>
    </source>
</evidence>
<dbReference type="PANTHER" id="PTHR47186:SF38">
    <property type="entry name" value="NB-ARC DOMAIN-CONTAINING PROTEIN"/>
    <property type="match status" value="1"/>
</dbReference>
<feature type="domain" description="R13L1/DRL21-like LRR repeat region" evidence="2">
    <location>
        <begin position="78"/>
        <end position="209"/>
    </location>
</feature>
<feature type="compositionally biased region" description="Acidic residues" evidence="1">
    <location>
        <begin position="225"/>
        <end position="253"/>
    </location>
</feature>
<accession>A0A9E7GEG0</accession>
<dbReference type="Pfam" id="PF25019">
    <property type="entry name" value="LRR_R13L1-DRL21"/>
    <property type="match status" value="1"/>
</dbReference>
<sequence>MLPESIIALTNLQELDIEGCQWFVKLPEGLDSMKKLTMLNVDKCVSLTRLPHGIGQLTDLQNLSVYVTADSLASITLELQSLANLKELCLKKLDELPSAEDARALKLKDKMFLKRLALCWEWWDVEVALATNAALLQHEQVLEDLQPTLALINLEIVSYMAKKLPRWMTRIQGYLKHLREIKLVNLRKCERLPPLGQLLGLQTIEISGMDSITTVDDAFYGDGDNNNDGDGDSDDDRDDDGDGDSDDDRDDDGGTFPRLKSLIFSEMLMLERWLKPKGEGDMFPELCSLMLIQCPKFKELQMPPSENLYKLSVWLNNDKLLSSEFVGWQKLEGVRSLEISGCEELRCLPPGIKHLESLEWLEISRCNNLMALPDWLAELKSLRYLILRDCARLSFIPERLKQSPRLYIMFIPNRPILT</sequence>
<dbReference type="InterPro" id="IPR056789">
    <property type="entry name" value="LRR_R13L1-DRL21"/>
</dbReference>
<evidence type="ECO:0000313" key="3">
    <source>
        <dbReference type="EMBL" id="URE13180.1"/>
    </source>
</evidence>
<reference evidence="3" key="1">
    <citation type="submission" date="2022-05" db="EMBL/GenBank/DDBJ databases">
        <title>The Musa troglodytarum L. genome provides insights into the mechanism of non-climacteric behaviour and enrichment of carotenoids.</title>
        <authorList>
            <person name="Wang J."/>
        </authorList>
    </citation>
    <scope>NUCLEOTIDE SEQUENCE</scope>
    <source>
        <tissue evidence="3">Leaf</tissue>
    </source>
</reference>
<evidence type="ECO:0000256" key="1">
    <source>
        <dbReference type="SAM" id="MobiDB-lite"/>
    </source>
</evidence>
<protein>
    <submittedName>
        <fullName evidence="3">Resistance protein</fullName>
    </submittedName>
</protein>
<keyword evidence="4" id="KW-1185">Reference proteome</keyword>
<dbReference type="InterPro" id="IPR032675">
    <property type="entry name" value="LRR_dom_sf"/>
</dbReference>
<dbReference type="EMBL" id="CP097508">
    <property type="protein sequence ID" value="URE13180.1"/>
    <property type="molecule type" value="Genomic_DNA"/>
</dbReference>
<proteinExistence type="predicted"/>
<name>A0A9E7GEG0_9LILI</name>
<dbReference type="AlphaFoldDB" id="A0A9E7GEG0"/>
<dbReference type="SUPFAM" id="SSF52058">
    <property type="entry name" value="L domain-like"/>
    <property type="match status" value="1"/>
</dbReference>
<gene>
    <name evidence="3" type="ORF">MUK42_12427</name>
</gene>